<accession>A0A178IPJ9</accession>
<dbReference type="InterPro" id="IPR036873">
    <property type="entry name" value="Rhodanese-like_dom_sf"/>
</dbReference>
<comment type="caution">
    <text evidence="2">The sequence shown here is derived from an EMBL/GenBank/DDBJ whole genome shotgun (WGS) entry which is preliminary data.</text>
</comment>
<dbReference type="AlphaFoldDB" id="A0A178IPJ9"/>
<organism evidence="2 3">
    <name type="scientific">Termitidicoccus mucosus</name>
    <dbReference type="NCBI Taxonomy" id="1184151"/>
    <lineage>
        <taxon>Bacteria</taxon>
        <taxon>Pseudomonadati</taxon>
        <taxon>Verrucomicrobiota</taxon>
        <taxon>Opitutia</taxon>
        <taxon>Opitutales</taxon>
        <taxon>Opitutaceae</taxon>
        <taxon>Termitidicoccus</taxon>
    </lineage>
</organism>
<dbReference type="SUPFAM" id="SSF52821">
    <property type="entry name" value="Rhodanese/Cell cycle control phosphatase"/>
    <property type="match status" value="1"/>
</dbReference>
<dbReference type="PROSITE" id="PS50206">
    <property type="entry name" value="RHODANESE_3"/>
    <property type="match status" value="1"/>
</dbReference>
<feature type="domain" description="Rhodanese" evidence="1">
    <location>
        <begin position="131"/>
        <end position="219"/>
    </location>
</feature>
<dbReference type="InterPro" id="IPR001763">
    <property type="entry name" value="Rhodanese-like_dom"/>
</dbReference>
<dbReference type="STRING" id="1184151.AW736_01930"/>
<gene>
    <name evidence="2" type="ORF">AW736_01930</name>
</gene>
<proteinExistence type="predicted"/>
<evidence type="ECO:0000259" key="1">
    <source>
        <dbReference type="PROSITE" id="PS50206"/>
    </source>
</evidence>
<reference evidence="2 3" key="1">
    <citation type="submission" date="2016-01" db="EMBL/GenBank/DDBJ databases">
        <title>High potential of lignocellulose degradation of a new Verrucomicrobia species.</title>
        <authorList>
            <person name="Wang Y."/>
            <person name="Shi Y."/>
            <person name="Qiu Z."/>
            <person name="Liu S."/>
            <person name="Yang H."/>
        </authorList>
    </citation>
    <scope>NUCLEOTIDE SEQUENCE [LARGE SCALE GENOMIC DNA]</scope>
    <source>
        <strain evidence="2 3">TSB47</strain>
    </source>
</reference>
<name>A0A178IPJ9_9BACT</name>
<evidence type="ECO:0000313" key="3">
    <source>
        <dbReference type="Proteomes" id="UP000078486"/>
    </source>
</evidence>
<protein>
    <recommendedName>
        <fullName evidence="1">Rhodanese domain-containing protein</fullName>
    </recommendedName>
</protein>
<keyword evidence="3" id="KW-1185">Reference proteome</keyword>
<dbReference type="EMBL" id="LRRQ01000016">
    <property type="protein sequence ID" value="OAM91712.1"/>
    <property type="molecule type" value="Genomic_DNA"/>
</dbReference>
<dbReference type="Proteomes" id="UP000078486">
    <property type="component" value="Unassembled WGS sequence"/>
</dbReference>
<evidence type="ECO:0000313" key="2">
    <source>
        <dbReference type="EMBL" id="OAM91712.1"/>
    </source>
</evidence>
<sequence length="364" mass="38601">MIPGLAGLFFCHAQAATAPSEPPAMLVNMGAVPVNQSVVFEQSLPARLAQEGIIQFDSSCTCLTLKSDVVSRDGRVSFAYQGKEPGPFTVEARLTLTGNASGQVFKVFFEGVVYSDNWLMDSTEWAAVRQRGKKIIIVDARDLQSQRQAPISGSIPLRLAAEGRGFGADPELLLVGAGFGDDAALLEAGRLREKFKWTKIRVLAGGEAAWKRAGRPDDGMAFISAGTLTSMPAWRSWTTVLMGTGEDSPAGDESGAGGRERVVRMAEAWGSPSAMSSLAGVIDTMGADEMLVFVTPDGSGAAWIGRQLPPRFASRAACLSGGYRAWMDWRKTRHASAPGRASSAIIASENPRTRKAGPCGGCGR</sequence>